<dbReference type="GO" id="GO:0007165">
    <property type="term" value="P:signal transduction"/>
    <property type="evidence" value="ECO:0007669"/>
    <property type="project" value="TreeGrafter"/>
</dbReference>
<feature type="region of interest" description="Disordered" evidence="1">
    <location>
        <begin position="418"/>
        <end position="451"/>
    </location>
</feature>
<dbReference type="InterPro" id="IPR029045">
    <property type="entry name" value="ClpP/crotonase-like_dom_sf"/>
</dbReference>
<keyword evidence="3" id="KW-0645">Protease</keyword>
<sequence>MPSPSPTASPAPTPTSSTACTLRARQDWALAQLNEWYLFPELLATDVNPAGYSNLDDYVDALVAPARAQQRDRYFTHVSSIAEENAFYENGTSAGLGVQLQPYSDPALVVVDSYEGAPGLAAGLDRGTEILSIGTSSSNLRTIRDLVNAGGWNAVYDALGPDTAGTTVFFQIRQPNSTVSTVSVTKRSYDIPPISSRFGTRIIDDGGRKVGYINLRTFVVTADRALREAFASFKAQGVTEVIVDLRYNGGGLISVANLFSDLLNAQRVGQVLSYEAYRPSKASRNVTNLVSSQAQAIAATKVAFIGTDWTASASELVINAQRPYLGGNVALIGSNTYGKPVGQVALDRPECDDRLRAVAIKTENSAREGDYYTGLASKVAVTCQATDDVFRPLGDTQEASIRTALNFLAGRSCTPIQGTASAGQQATARSAPPLIDRNKRNAAQREVPGLF</sequence>
<dbReference type="RefSeq" id="WP_246381966.1">
    <property type="nucleotide sequence ID" value="NZ_JACHLR010000018.1"/>
</dbReference>
<name>A0A7W7NYG1_9SPHN</name>
<feature type="domain" description="Tail specific protease" evidence="2">
    <location>
        <begin position="177"/>
        <end position="382"/>
    </location>
</feature>
<evidence type="ECO:0000259" key="2">
    <source>
        <dbReference type="SMART" id="SM00245"/>
    </source>
</evidence>
<dbReference type="Pfam" id="PF03572">
    <property type="entry name" value="Peptidase_S41"/>
    <property type="match status" value="1"/>
</dbReference>
<accession>A0A7W7NYG1</accession>
<dbReference type="Gene3D" id="3.30.750.170">
    <property type="match status" value="1"/>
</dbReference>
<dbReference type="Gene3D" id="2.30.42.10">
    <property type="match status" value="1"/>
</dbReference>
<dbReference type="Gene3D" id="3.90.226.10">
    <property type="entry name" value="2-enoyl-CoA Hydratase, Chain A, domain 1"/>
    <property type="match status" value="1"/>
</dbReference>
<dbReference type="InterPro" id="IPR005151">
    <property type="entry name" value="Tail-specific_protease"/>
</dbReference>
<protein>
    <submittedName>
        <fullName evidence="3">C-terminal processing protease CtpA/Prc</fullName>
    </submittedName>
</protein>
<evidence type="ECO:0000256" key="1">
    <source>
        <dbReference type="SAM" id="MobiDB-lite"/>
    </source>
</evidence>
<dbReference type="GO" id="GO:0008236">
    <property type="term" value="F:serine-type peptidase activity"/>
    <property type="evidence" value="ECO:0007669"/>
    <property type="project" value="InterPro"/>
</dbReference>
<feature type="compositionally biased region" description="Low complexity" evidence="1">
    <location>
        <begin position="418"/>
        <end position="431"/>
    </location>
</feature>
<organism evidence="3 4">
    <name type="scientific">Novosphingobium chloroacetimidivorans</name>
    <dbReference type="NCBI Taxonomy" id="1428314"/>
    <lineage>
        <taxon>Bacteria</taxon>
        <taxon>Pseudomonadati</taxon>
        <taxon>Pseudomonadota</taxon>
        <taxon>Alphaproteobacteria</taxon>
        <taxon>Sphingomonadales</taxon>
        <taxon>Sphingomonadaceae</taxon>
        <taxon>Novosphingobium</taxon>
    </lineage>
</organism>
<evidence type="ECO:0000313" key="4">
    <source>
        <dbReference type="Proteomes" id="UP000555448"/>
    </source>
</evidence>
<dbReference type="EMBL" id="JACHLR010000018">
    <property type="protein sequence ID" value="MBB4860195.1"/>
    <property type="molecule type" value="Genomic_DNA"/>
</dbReference>
<comment type="caution">
    <text evidence="3">The sequence shown here is derived from an EMBL/GenBank/DDBJ whole genome shotgun (WGS) entry which is preliminary data.</text>
</comment>
<dbReference type="Proteomes" id="UP000555448">
    <property type="component" value="Unassembled WGS sequence"/>
</dbReference>
<dbReference type="GO" id="GO:0030288">
    <property type="term" value="C:outer membrane-bounded periplasmic space"/>
    <property type="evidence" value="ECO:0007669"/>
    <property type="project" value="TreeGrafter"/>
</dbReference>
<keyword evidence="3" id="KW-0378">Hydrolase</keyword>
<evidence type="ECO:0000313" key="3">
    <source>
        <dbReference type="EMBL" id="MBB4860195.1"/>
    </source>
</evidence>
<dbReference type="GO" id="GO:0006508">
    <property type="term" value="P:proteolysis"/>
    <property type="evidence" value="ECO:0007669"/>
    <property type="project" value="UniProtKB-KW"/>
</dbReference>
<proteinExistence type="predicted"/>
<dbReference type="PANTHER" id="PTHR32060">
    <property type="entry name" value="TAIL-SPECIFIC PROTEASE"/>
    <property type="match status" value="1"/>
</dbReference>
<dbReference type="GO" id="GO:0004175">
    <property type="term" value="F:endopeptidase activity"/>
    <property type="evidence" value="ECO:0007669"/>
    <property type="project" value="TreeGrafter"/>
</dbReference>
<dbReference type="InterPro" id="IPR036034">
    <property type="entry name" value="PDZ_sf"/>
</dbReference>
<dbReference type="PANTHER" id="PTHR32060:SF30">
    <property type="entry name" value="CARBOXY-TERMINAL PROCESSING PROTEASE CTPA"/>
    <property type="match status" value="1"/>
</dbReference>
<dbReference type="SMART" id="SM00245">
    <property type="entry name" value="TSPc"/>
    <property type="match status" value="1"/>
</dbReference>
<dbReference type="CDD" id="cd07561">
    <property type="entry name" value="Peptidase_S41_CPP_like"/>
    <property type="match status" value="1"/>
</dbReference>
<dbReference type="AlphaFoldDB" id="A0A7W7NYG1"/>
<gene>
    <name evidence="3" type="ORF">HNO88_003537</name>
</gene>
<dbReference type="SUPFAM" id="SSF52096">
    <property type="entry name" value="ClpP/crotonase"/>
    <property type="match status" value="1"/>
</dbReference>
<keyword evidence="4" id="KW-1185">Reference proteome</keyword>
<reference evidence="3 4" key="1">
    <citation type="submission" date="2020-08" db="EMBL/GenBank/DDBJ databases">
        <title>Functional genomics of gut bacteria from endangered species of beetles.</title>
        <authorList>
            <person name="Carlos-Shanley C."/>
        </authorList>
    </citation>
    <scope>NUCLEOTIDE SEQUENCE [LARGE SCALE GENOMIC DNA]</scope>
    <source>
        <strain evidence="3 4">S00245</strain>
    </source>
</reference>